<protein>
    <recommendedName>
        <fullName evidence="9">Peptidase S54 rhomboid domain-containing protein</fullName>
    </recommendedName>
</protein>
<reference evidence="10" key="1">
    <citation type="submission" date="2023-03" db="EMBL/GenBank/DDBJ databases">
        <title>Complete genome of Cladonia borealis.</title>
        <authorList>
            <person name="Park H."/>
        </authorList>
    </citation>
    <scope>NUCLEOTIDE SEQUENCE</scope>
    <source>
        <strain evidence="10">ANT050790</strain>
    </source>
</reference>
<dbReference type="Gene3D" id="1.20.1540.10">
    <property type="entry name" value="Rhomboid-like"/>
    <property type="match status" value="1"/>
</dbReference>
<evidence type="ECO:0000256" key="3">
    <source>
        <dbReference type="ARBA" id="ARBA00022692"/>
    </source>
</evidence>
<comment type="similarity">
    <text evidence="2">Belongs to the peptidase S54 family.</text>
</comment>
<keyword evidence="11" id="KW-1185">Reference proteome</keyword>
<dbReference type="InterPro" id="IPR022764">
    <property type="entry name" value="Peptidase_S54_rhomboid_dom"/>
</dbReference>
<dbReference type="EMBL" id="JAFEKC020000018">
    <property type="protein sequence ID" value="KAK0509774.1"/>
    <property type="molecule type" value="Genomic_DNA"/>
</dbReference>
<keyword evidence="5 8" id="KW-1133">Transmembrane helix</keyword>
<dbReference type="SUPFAM" id="SSF144091">
    <property type="entry name" value="Rhomboid-like"/>
    <property type="match status" value="1"/>
</dbReference>
<evidence type="ECO:0000313" key="11">
    <source>
        <dbReference type="Proteomes" id="UP001166286"/>
    </source>
</evidence>
<feature type="transmembrane region" description="Helical" evidence="8">
    <location>
        <begin position="456"/>
        <end position="473"/>
    </location>
</feature>
<gene>
    <name evidence="10" type="ORF">JMJ35_008168</name>
</gene>
<evidence type="ECO:0000256" key="8">
    <source>
        <dbReference type="SAM" id="Phobius"/>
    </source>
</evidence>
<organism evidence="10 11">
    <name type="scientific">Cladonia borealis</name>
    <dbReference type="NCBI Taxonomy" id="184061"/>
    <lineage>
        <taxon>Eukaryota</taxon>
        <taxon>Fungi</taxon>
        <taxon>Dikarya</taxon>
        <taxon>Ascomycota</taxon>
        <taxon>Pezizomycotina</taxon>
        <taxon>Lecanoromycetes</taxon>
        <taxon>OSLEUM clade</taxon>
        <taxon>Lecanoromycetidae</taxon>
        <taxon>Lecanorales</taxon>
        <taxon>Lecanorineae</taxon>
        <taxon>Cladoniaceae</taxon>
        <taxon>Cladonia</taxon>
    </lineage>
</organism>
<feature type="transmembrane region" description="Helical" evidence="8">
    <location>
        <begin position="416"/>
        <end position="435"/>
    </location>
</feature>
<dbReference type="PANTHER" id="PTHR43731">
    <property type="entry name" value="RHOMBOID PROTEASE"/>
    <property type="match status" value="1"/>
</dbReference>
<sequence>MTAVFSATWQSLRLGLDASPSGRAAFSALRTTLSTSRQSTKPLQHFLNCRRSSYCTHNLSGSARNQRPKLILRPTDSLPLKQSRWASLWKPVPKPEEEEGTEFEVHEDEIKNIFGHRMNLQKGAEVLIALQTRRIEGTLDQKLEYPDAWIKRGLAYLRGRFPMDEDAAIIARIDREIENGILSSQPNTAVSQFEVLRRRNKQEETKRRRREAEEEKKLESKGTNGPKGMQSRKTSVPDVAGRQRPPMPEWVRKYSEKTEQMALPPDITTVQRLLPSGLLVVVVVTLSLLFAKYYKPPSRDARLFPGVPPAAATVLTIMAANVLVAFMWRLPPLWPFMYTSFAVAPMYPHARTMLGASFSHQQFLHLFMNMFILWMLGTKLHDDIGRGPFLALYFASAVLGAYIPMSVYVLTNNLGTGTIGASVCVSAILAASCVLHEGRTIRLEGIPEFFTQGIDTGAFLAMNILVELAALRRNGIRVPKVGSKEAPKHQFDHMGHLTGFAVGIIAGIMVRLKDPKWQTVKREHWYTNWYTNRFTKKAGEPRNT</sequence>
<feature type="transmembrane region" description="Helical" evidence="8">
    <location>
        <begin position="303"/>
        <end position="328"/>
    </location>
</feature>
<evidence type="ECO:0000256" key="1">
    <source>
        <dbReference type="ARBA" id="ARBA00004141"/>
    </source>
</evidence>
<feature type="transmembrane region" description="Helical" evidence="8">
    <location>
        <begin position="358"/>
        <end position="377"/>
    </location>
</feature>
<dbReference type="PANTHER" id="PTHR43731:SF14">
    <property type="entry name" value="PRESENILIN-ASSOCIATED RHOMBOID-LIKE PROTEIN, MITOCHONDRIAL"/>
    <property type="match status" value="1"/>
</dbReference>
<dbReference type="GO" id="GO:0004252">
    <property type="term" value="F:serine-type endopeptidase activity"/>
    <property type="evidence" value="ECO:0007669"/>
    <property type="project" value="InterPro"/>
</dbReference>
<name>A0AA39V3D6_9LECA</name>
<feature type="compositionally biased region" description="Basic and acidic residues" evidence="7">
    <location>
        <begin position="195"/>
        <end position="220"/>
    </location>
</feature>
<dbReference type="Proteomes" id="UP001166286">
    <property type="component" value="Unassembled WGS sequence"/>
</dbReference>
<comment type="subcellular location">
    <subcellularLocation>
        <location evidence="1">Membrane</location>
        <topology evidence="1">Multi-pass membrane protein</topology>
    </subcellularLocation>
</comment>
<evidence type="ECO:0000256" key="6">
    <source>
        <dbReference type="ARBA" id="ARBA00023136"/>
    </source>
</evidence>
<evidence type="ECO:0000313" key="10">
    <source>
        <dbReference type="EMBL" id="KAK0509774.1"/>
    </source>
</evidence>
<feature type="domain" description="Peptidase S54 rhomboid" evidence="9">
    <location>
        <begin position="353"/>
        <end position="510"/>
    </location>
</feature>
<feature type="transmembrane region" description="Helical" evidence="8">
    <location>
        <begin position="493"/>
        <end position="512"/>
    </location>
</feature>
<dbReference type="GO" id="GO:0016020">
    <property type="term" value="C:membrane"/>
    <property type="evidence" value="ECO:0007669"/>
    <property type="project" value="UniProtKB-SubCell"/>
</dbReference>
<keyword evidence="4" id="KW-0378">Hydrolase</keyword>
<feature type="transmembrane region" description="Helical" evidence="8">
    <location>
        <begin position="273"/>
        <end position="291"/>
    </location>
</feature>
<evidence type="ECO:0000259" key="9">
    <source>
        <dbReference type="Pfam" id="PF01694"/>
    </source>
</evidence>
<evidence type="ECO:0000256" key="5">
    <source>
        <dbReference type="ARBA" id="ARBA00022989"/>
    </source>
</evidence>
<feature type="transmembrane region" description="Helical" evidence="8">
    <location>
        <begin position="389"/>
        <end position="410"/>
    </location>
</feature>
<keyword evidence="3 8" id="KW-0812">Transmembrane</keyword>
<evidence type="ECO:0000256" key="7">
    <source>
        <dbReference type="SAM" id="MobiDB-lite"/>
    </source>
</evidence>
<evidence type="ECO:0000256" key="2">
    <source>
        <dbReference type="ARBA" id="ARBA00009045"/>
    </source>
</evidence>
<accession>A0AA39V3D6</accession>
<dbReference type="GO" id="GO:0006465">
    <property type="term" value="P:signal peptide processing"/>
    <property type="evidence" value="ECO:0007669"/>
    <property type="project" value="TreeGrafter"/>
</dbReference>
<proteinExistence type="inferred from homology"/>
<evidence type="ECO:0000256" key="4">
    <source>
        <dbReference type="ARBA" id="ARBA00022801"/>
    </source>
</evidence>
<dbReference type="AlphaFoldDB" id="A0AA39V3D6"/>
<dbReference type="InterPro" id="IPR035952">
    <property type="entry name" value="Rhomboid-like_sf"/>
</dbReference>
<dbReference type="InterPro" id="IPR050925">
    <property type="entry name" value="Rhomboid_protease_S54"/>
</dbReference>
<comment type="caution">
    <text evidence="10">The sequence shown here is derived from an EMBL/GenBank/DDBJ whole genome shotgun (WGS) entry which is preliminary data.</text>
</comment>
<keyword evidence="6 8" id="KW-0472">Membrane</keyword>
<dbReference type="Pfam" id="PF01694">
    <property type="entry name" value="Rhomboid"/>
    <property type="match status" value="1"/>
</dbReference>
<feature type="region of interest" description="Disordered" evidence="7">
    <location>
        <begin position="193"/>
        <end position="248"/>
    </location>
</feature>